<keyword evidence="3" id="KW-1185">Reference proteome</keyword>
<proteinExistence type="predicted"/>
<keyword evidence="1" id="KW-1133">Transmembrane helix</keyword>
<keyword evidence="1" id="KW-0472">Membrane</keyword>
<evidence type="ECO:0000313" key="3">
    <source>
        <dbReference type="Proteomes" id="UP001523392"/>
    </source>
</evidence>
<dbReference type="Proteomes" id="UP001523392">
    <property type="component" value="Unassembled WGS sequence"/>
</dbReference>
<feature type="transmembrane region" description="Helical" evidence="1">
    <location>
        <begin position="47"/>
        <end position="66"/>
    </location>
</feature>
<keyword evidence="1" id="KW-0812">Transmembrane</keyword>
<reference evidence="2 3" key="1">
    <citation type="submission" date="2021-12" db="EMBL/GenBank/DDBJ databases">
        <title>Siccirubricoccus leaddurans sp. nov., a high concentration Zn2+ tolerance bacterium.</title>
        <authorList>
            <person name="Cao Y."/>
        </authorList>
    </citation>
    <scope>NUCLEOTIDE SEQUENCE [LARGE SCALE GENOMIC DNA]</scope>
    <source>
        <strain evidence="2 3">KC 17139</strain>
    </source>
</reference>
<protein>
    <submittedName>
        <fullName evidence="2">Low affinity iron permease family protein</fullName>
    </submittedName>
</protein>
<organism evidence="2 3">
    <name type="scientific">Siccirubricoccus soli</name>
    <dbReference type="NCBI Taxonomy" id="2899147"/>
    <lineage>
        <taxon>Bacteria</taxon>
        <taxon>Pseudomonadati</taxon>
        <taxon>Pseudomonadota</taxon>
        <taxon>Alphaproteobacteria</taxon>
        <taxon>Acetobacterales</taxon>
        <taxon>Roseomonadaceae</taxon>
        <taxon>Siccirubricoccus</taxon>
    </lineage>
</organism>
<accession>A0ABT1D7R7</accession>
<gene>
    <name evidence="2" type="ORF">JYK14_17635</name>
</gene>
<comment type="caution">
    <text evidence="2">The sequence shown here is derived from an EMBL/GenBank/DDBJ whole genome shotgun (WGS) entry which is preliminary data.</text>
</comment>
<dbReference type="InterPro" id="IPR007251">
    <property type="entry name" value="Iron_permease_Fet4"/>
</dbReference>
<evidence type="ECO:0000313" key="2">
    <source>
        <dbReference type="EMBL" id="MCO6417967.1"/>
    </source>
</evidence>
<feature type="transmembrane region" description="Helical" evidence="1">
    <location>
        <begin position="21"/>
        <end position="41"/>
    </location>
</feature>
<evidence type="ECO:0000256" key="1">
    <source>
        <dbReference type="SAM" id="Phobius"/>
    </source>
</evidence>
<sequence>MSISKAFTACANAVAHATGRPLTFVICVLVVLAWAITGPLFGFSDTWQLIINTGTTIVTFLMVFLIQNTQNRDSAAIQAKLDELIRTSAAQNAFIGIERLTEEELAEIREKCEARAKVAAAADRAEDKANRRAAQAAERAIS</sequence>
<name>A0ABT1D7R7_9PROT</name>
<dbReference type="EMBL" id="JAFIRR010000111">
    <property type="protein sequence ID" value="MCO6417967.1"/>
    <property type="molecule type" value="Genomic_DNA"/>
</dbReference>
<dbReference type="RefSeq" id="WP_252954599.1">
    <property type="nucleotide sequence ID" value="NZ_JAFIRR010000111.1"/>
</dbReference>
<dbReference type="Pfam" id="PF04120">
    <property type="entry name" value="Iron_permease"/>
    <property type="match status" value="1"/>
</dbReference>